<dbReference type="InterPro" id="IPR032687">
    <property type="entry name" value="AraC-type_N"/>
</dbReference>
<dbReference type="PANTHER" id="PTHR47894:SF4">
    <property type="entry name" value="HTH-TYPE TRANSCRIPTIONAL REGULATOR GADX"/>
    <property type="match status" value="1"/>
</dbReference>
<dbReference type="InterPro" id="IPR018060">
    <property type="entry name" value="HTH_AraC"/>
</dbReference>
<keyword evidence="6" id="KW-1185">Reference proteome</keyword>
<sequence>MDTSTESTAPAMVRAESLTGFAELVRSRGHDPNPLIEAARIDPADIHRRDHLIPYRQMIQLLENAAEQLLCPDLGLRLAKRQYSEGILGPLDIAMRNSETVSDAWRYCADHVHTYSSGAHLSVVRESEAARTGIRFEIILPRVYRQRQAVEHALLLSHLATRMFSGERAQPEEVWFTHEPLEGGSAHGEYFGCRVRFGQPCNALFYAQSDFDVPVVGRDDRVLQLATYFIDAQFPSVDSLIRTRVRIAIEKQLAQGSCTQVEVAAALRMHPRTLQRRLRSEGENFEAMKDEVRRDAAVRYLRQTRLPLKTVAGLLGYSELSVLYRSCQRWFGESPSTVRHIENFSLIDAGAGELELRQSA</sequence>
<dbReference type="Proteomes" id="UP001556118">
    <property type="component" value="Unassembled WGS sequence"/>
</dbReference>
<keyword evidence="2" id="KW-0238">DNA-binding</keyword>
<dbReference type="RefSeq" id="WP_367768389.1">
    <property type="nucleotide sequence ID" value="NZ_JBFNXR010000017.1"/>
</dbReference>
<reference evidence="5 6" key="1">
    <citation type="submission" date="2024-06" db="EMBL/GenBank/DDBJ databases">
        <title>Novosphingobium rhizovicinus M1R2S20.</title>
        <authorList>
            <person name="Sun J.-Q."/>
        </authorList>
    </citation>
    <scope>NUCLEOTIDE SEQUENCE [LARGE SCALE GENOMIC DNA]</scope>
    <source>
        <strain evidence="5 6">M1R2S20</strain>
    </source>
</reference>
<name>A0ABV3R715_9SPHN</name>
<organism evidence="5 6">
    <name type="scientific">Novosphingobium rhizovicinum</name>
    <dbReference type="NCBI Taxonomy" id="3228928"/>
    <lineage>
        <taxon>Bacteria</taxon>
        <taxon>Pseudomonadati</taxon>
        <taxon>Pseudomonadota</taxon>
        <taxon>Alphaproteobacteria</taxon>
        <taxon>Sphingomonadales</taxon>
        <taxon>Sphingomonadaceae</taxon>
        <taxon>Novosphingobium</taxon>
    </lineage>
</organism>
<dbReference type="Gene3D" id="1.10.10.60">
    <property type="entry name" value="Homeodomain-like"/>
    <property type="match status" value="1"/>
</dbReference>
<comment type="caution">
    <text evidence="5">The sequence shown here is derived from an EMBL/GenBank/DDBJ whole genome shotgun (WGS) entry which is preliminary data.</text>
</comment>
<dbReference type="PROSITE" id="PS01124">
    <property type="entry name" value="HTH_ARAC_FAMILY_2"/>
    <property type="match status" value="1"/>
</dbReference>
<feature type="domain" description="HTH araC/xylS-type" evidence="4">
    <location>
        <begin position="243"/>
        <end position="341"/>
    </location>
</feature>
<gene>
    <name evidence="5" type="ORF">ABUH87_01630</name>
</gene>
<evidence type="ECO:0000313" key="5">
    <source>
        <dbReference type="EMBL" id="MEW9853883.1"/>
    </source>
</evidence>
<dbReference type="PANTHER" id="PTHR47894">
    <property type="entry name" value="HTH-TYPE TRANSCRIPTIONAL REGULATOR GADX"/>
    <property type="match status" value="1"/>
</dbReference>
<evidence type="ECO:0000256" key="2">
    <source>
        <dbReference type="ARBA" id="ARBA00023125"/>
    </source>
</evidence>
<dbReference type="SMART" id="SM00342">
    <property type="entry name" value="HTH_ARAC"/>
    <property type="match status" value="1"/>
</dbReference>
<proteinExistence type="predicted"/>
<keyword evidence="1" id="KW-0805">Transcription regulation</keyword>
<keyword evidence="3" id="KW-0804">Transcription</keyword>
<dbReference type="EMBL" id="JBFNXR010000017">
    <property type="protein sequence ID" value="MEW9853883.1"/>
    <property type="molecule type" value="Genomic_DNA"/>
</dbReference>
<evidence type="ECO:0000313" key="6">
    <source>
        <dbReference type="Proteomes" id="UP001556118"/>
    </source>
</evidence>
<dbReference type="SUPFAM" id="SSF46689">
    <property type="entry name" value="Homeodomain-like"/>
    <property type="match status" value="1"/>
</dbReference>
<protein>
    <submittedName>
        <fullName evidence="5">AraC family transcriptional regulator</fullName>
    </submittedName>
</protein>
<evidence type="ECO:0000256" key="3">
    <source>
        <dbReference type="ARBA" id="ARBA00023163"/>
    </source>
</evidence>
<dbReference type="Pfam" id="PF12625">
    <property type="entry name" value="Arabinose_bd"/>
    <property type="match status" value="1"/>
</dbReference>
<evidence type="ECO:0000256" key="1">
    <source>
        <dbReference type="ARBA" id="ARBA00023015"/>
    </source>
</evidence>
<evidence type="ECO:0000259" key="4">
    <source>
        <dbReference type="PROSITE" id="PS01124"/>
    </source>
</evidence>
<dbReference type="InterPro" id="IPR009057">
    <property type="entry name" value="Homeodomain-like_sf"/>
</dbReference>
<accession>A0ABV3R715</accession>
<dbReference type="Pfam" id="PF12833">
    <property type="entry name" value="HTH_18"/>
    <property type="match status" value="1"/>
</dbReference>